<evidence type="ECO:0000256" key="5">
    <source>
        <dbReference type="ARBA" id="ARBA00022692"/>
    </source>
</evidence>
<evidence type="ECO:0000256" key="4">
    <source>
        <dbReference type="ARBA" id="ARBA00022536"/>
    </source>
</evidence>
<evidence type="ECO:0000256" key="12">
    <source>
        <dbReference type="PIRSR" id="PIRSR603915-2"/>
    </source>
</evidence>
<dbReference type="InterPro" id="IPR002859">
    <property type="entry name" value="PKD/REJ-like"/>
</dbReference>
<dbReference type="Gene3D" id="1.10.287.70">
    <property type="match status" value="1"/>
</dbReference>
<evidence type="ECO:0000259" key="17">
    <source>
        <dbReference type="PROSITE" id="PS50095"/>
    </source>
</evidence>
<dbReference type="Gene3D" id="2.60.120.260">
    <property type="entry name" value="Galactose-binding domain-like"/>
    <property type="match status" value="4"/>
</dbReference>
<dbReference type="GO" id="GO:0050982">
    <property type="term" value="P:detection of mechanical stimulus"/>
    <property type="evidence" value="ECO:0007669"/>
    <property type="project" value="TreeGrafter"/>
</dbReference>
<evidence type="ECO:0000256" key="1">
    <source>
        <dbReference type="ARBA" id="ARBA00004651"/>
    </source>
</evidence>
<evidence type="ECO:0000259" key="18">
    <source>
        <dbReference type="PROSITE" id="PS50221"/>
    </source>
</evidence>
<keyword evidence="3" id="KW-1003">Cell membrane</keyword>
<accession>A0A2B4RVY4</accession>
<feature type="domain" description="F5/8 type C" evidence="15">
    <location>
        <begin position="186"/>
        <end position="248"/>
    </location>
</feature>
<dbReference type="InterPro" id="IPR000152">
    <property type="entry name" value="EGF-type_Asp/Asn_hydroxyl_site"/>
</dbReference>
<feature type="transmembrane region" description="Helical" evidence="14">
    <location>
        <begin position="1980"/>
        <end position="2004"/>
    </location>
</feature>
<comment type="similarity">
    <text evidence="2">Belongs to the polycystin family.</text>
</comment>
<dbReference type="InterPro" id="IPR000203">
    <property type="entry name" value="GPS"/>
</dbReference>
<dbReference type="Proteomes" id="UP000225706">
    <property type="component" value="Unassembled WGS sequence"/>
</dbReference>
<comment type="caution">
    <text evidence="13">Lacks conserved residue(s) required for the propagation of feature annotation.</text>
</comment>
<evidence type="ECO:0000259" key="19">
    <source>
        <dbReference type="PROSITE" id="PS51111"/>
    </source>
</evidence>
<dbReference type="CDD" id="cd00057">
    <property type="entry name" value="FA58C"/>
    <property type="match status" value="2"/>
</dbReference>
<feature type="domain" description="PLAT" evidence="17">
    <location>
        <begin position="1400"/>
        <end position="1519"/>
    </location>
</feature>
<feature type="disulfide bond" evidence="12">
    <location>
        <begin position="1828"/>
        <end position="1838"/>
    </location>
</feature>
<feature type="transmembrane region" description="Helical" evidence="14">
    <location>
        <begin position="2110"/>
        <end position="2136"/>
    </location>
</feature>
<dbReference type="InterPro" id="IPR051223">
    <property type="entry name" value="Polycystin"/>
</dbReference>
<dbReference type="InterPro" id="IPR009030">
    <property type="entry name" value="Growth_fac_rcpt_cys_sf"/>
</dbReference>
<evidence type="ECO:0000259" key="15">
    <source>
        <dbReference type="PROSITE" id="PS50022"/>
    </source>
</evidence>
<dbReference type="SMART" id="SM00303">
    <property type="entry name" value="GPS"/>
    <property type="match status" value="1"/>
</dbReference>
<dbReference type="InterPro" id="IPR001024">
    <property type="entry name" value="PLAT/LH2_dom"/>
</dbReference>
<dbReference type="GO" id="GO:0005509">
    <property type="term" value="F:calcium ion binding"/>
    <property type="evidence" value="ECO:0007669"/>
    <property type="project" value="InterPro"/>
</dbReference>
<proteinExistence type="inferred from homology"/>
<dbReference type="InterPro" id="IPR003915">
    <property type="entry name" value="PKD_2"/>
</dbReference>
<feature type="domain" description="EGF-like" evidence="16">
    <location>
        <begin position="366"/>
        <end position="406"/>
    </location>
</feature>
<dbReference type="InterPro" id="IPR013122">
    <property type="entry name" value="PKD1_2_channel"/>
</dbReference>
<dbReference type="InterPro" id="IPR000742">
    <property type="entry name" value="EGF"/>
</dbReference>
<evidence type="ECO:0000256" key="7">
    <source>
        <dbReference type="ARBA" id="ARBA00022737"/>
    </source>
</evidence>
<dbReference type="GO" id="GO:0005262">
    <property type="term" value="F:calcium channel activity"/>
    <property type="evidence" value="ECO:0007669"/>
    <property type="project" value="TreeGrafter"/>
</dbReference>
<evidence type="ECO:0000256" key="6">
    <source>
        <dbReference type="ARBA" id="ARBA00022729"/>
    </source>
</evidence>
<dbReference type="PROSITE" id="PS50095">
    <property type="entry name" value="PLAT"/>
    <property type="match status" value="1"/>
</dbReference>
<feature type="domain" description="F5/8 type C" evidence="15">
    <location>
        <begin position="1"/>
        <end position="132"/>
    </location>
</feature>
<dbReference type="PROSITE" id="PS51111">
    <property type="entry name" value="REJ"/>
    <property type="match status" value="1"/>
</dbReference>
<dbReference type="InterPro" id="IPR057244">
    <property type="entry name" value="GAIN_B"/>
</dbReference>
<dbReference type="OrthoDB" id="5985969at2759"/>
<dbReference type="SMART" id="SM00231">
    <property type="entry name" value="FA58C"/>
    <property type="match status" value="2"/>
</dbReference>
<feature type="domain" description="EGF-like" evidence="16">
    <location>
        <begin position="325"/>
        <end position="365"/>
    </location>
</feature>
<feature type="transmembrane region" description="Helical" evidence="14">
    <location>
        <begin position="1749"/>
        <end position="1769"/>
    </location>
</feature>
<dbReference type="PANTHER" id="PTHR10877">
    <property type="entry name" value="POLYCYSTIN FAMILY MEMBER"/>
    <property type="match status" value="1"/>
</dbReference>
<dbReference type="FunFam" id="2.10.25.10:FF:000038">
    <property type="entry name" value="Fibrillin 2"/>
    <property type="match status" value="2"/>
</dbReference>
<reference evidence="21" key="1">
    <citation type="journal article" date="2017" name="bioRxiv">
        <title>Comparative analysis of the genomes of Stylophora pistillata and Acropora digitifera provides evidence for extensive differences between species of corals.</title>
        <authorList>
            <person name="Voolstra C.R."/>
            <person name="Li Y."/>
            <person name="Liew Y.J."/>
            <person name="Baumgarten S."/>
            <person name="Zoccola D."/>
            <person name="Flot J.-F."/>
            <person name="Tambutte S."/>
            <person name="Allemand D."/>
            <person name="Aranda M."/>
        </authorList>
    </citation>
    <scope>NUCLEOTIDE SEQUENCE [LARGE SCALE GENOMIC DNA]</scope>
</reference>
<dbReference type="SUPFAM" id="SSF49785">
    <property type="entry name" value="Galactose-binding domain-like"/>
    <property type="match status" value="3"/>
</dbReference>
<feature type="transmembrane region" description="Helical" evidence="14">
    <location>
        <begin position="1355"/>
        <end position="1375"/>
    </location>
</feature>
<sequence length="2320" mass="260371">MKARSHRDNDLPSYGRLNGTRGDGWCAEKNDEKQWLQVDLKNIFEVCAVATQGDVNGNQWVIDFKLEFSKSYESNWPAYKDAHGSELIFHREGGSHTINQHPLDVPVYARYIRFLPVTWKRRICLRVEVYGAAKCAEAQGMDSGAITDSQISASSQWDHNEAAYNGRLHFKEVTSGYKAGAWVVRTNNENQWLQIDLISRYIKNFVGNTDRDTVVYHDLFPPIRARYIRFRPTAWHSTISMRVELYGCSECQDPFGMENGVISDEQISASSELKAAHAAKMGRLKAKAGTWLPSKNNVDQWLQIDLQKNDAIVTRVATQGLNTGNVNECKNELDDCAPEAKCSNRYGSFICRCLPGYSGDGRFCNEIDECAISTHNCHGVAYCFNNPGSFSCECRKNYIGDGISCEADGDFSVTIRSISKDKYHATPVQRSVKSVLEALIQGLHNDLIVLKSTFEWSVVSEMELAVSESALETIVSQGTTEWTIKRRSVPAGIYQVKFNATITVGDPVSPQVLNAFDYGFIEVIAAPVRAIIDGGSSVRWGYKNIATVDGSLSYDADIGPGIHTGLNFTWSCRNDTSVSNTCFDSFRGERNINSTVIRIEPSKLEIDKTYFLRLSVSKDVRSSFTEMSFAIAAGEVPQVTLRCFVDCGPVVSASNKFRVTSECLNSPCNGSKYEWRLSKFNGSDNWVNIPILPNMTSTAVNATNMIIKKNSLSSRSKYNLTLFVTSWEGTYGFSVLLFETAGEPHNGYCMPSASEGVSLETEFTFKCFDWQDTSLPLTYEFSLGEEPISYGTSPSSVSTVLPAGSPENDFQLQVTIVIKNSVGVAVEQKLSIKVKPSSSLDLCVSSPEDVAIKLKGFVVLEGNKLDGFLNKGELSQAVQLGISVLKSANEKNECGLQLDPKDKALISSALITKFTAITPESLEMSRMVMSVELTMRLTESTANIMISTLNDPEEPFTPALEQTATSVTGCLTNVLKTAAGSGQDDTRSLVTPPSQEFVKKASEKLNSMSDAFFGRLVPSEDLVLQTPNLAISLKKVTANDAKGLSMGDGPSKFKLPSSLGNIGGGDINAKMQAVDFNPFTWDNSSKKIKSSVTSLELKSTSAEKINVSNLDNDIQIVIPISNPPKNSSNGTQHYFLKPNEISVRSYYADLAHVPVSLKLDLAIAGIQIELRIKFGQRPTMNDFDHKFTFAFKSSCNNQTVVNTTCFTRDGSVTVTPSKPGFLYVGLLFKGSENESPHSRQRRSCFDHRRERRSCVGVKDPPPTGFLKTMFPQYDPKTDVNYTLTITQSSCLYWSEKTEKWATEGCRVGQDSNATHLVCLCNHLTSFGGNFIQAPNPIDFDKVFTEFLNLAESGNISVLVTILCCFLLYFVVLIFARRADKRDEDKICPPKLISVVKEGTYYYDMVISTGVWKHSATTANITINIKGENNERSQIPLREEGDTSEFFERGSINGFVLAMAESIGTIKEITLDHDNSGDNPSWFVETVVIKDRQTEERWVFPINRWLALEKDDGQIEVTMDSTTYSAFSAQVCSRFARKIVDSHLWMSVFGKACSSTFTRVQRASCCLSVLFSAMIANAMFYNSGGESDGAIQSSKPRQKRNEKYQVTDEAHRLLDEITDTGCMLPHFFVYLGWFLCFCTTMAAATFTLFYSLMWGKETSEQWLASILISNGQDIFVVQPTKVMIAVIVISFLLTRKNKGQCAEEEKEEISIDPHAIEIDFLRDDPKQRFKRHQREKMRERSKREAQLTSMTREIILHLIFMFLLAIVSYGNKNGNRFLMTTETRNQFSKFNVAWYNGLKEKNYVYISNKMSMLVGMPRLRQLRIKKDTCRSLSKMFSSCYYDYSSDSEDTTYLSLPGWKPLPPNTSWPNALQLCPKPWRYQSAAKLRNDPIQAAYNSYEGGGYVAVMGYDESTAQGVLDETIGHGWLDRQTRAVILEFAIFNVNTNLISIATYFYEAKATGAAYPSRKIETLELYSTESGALMFFLIGQFLFMAMVLFYFIVMLFHLYRQRFGFFKSVWNVVDFFMIISSVASVVFYMIRAKTVLKTIKAIQANPYEIVNFHTALDWLNLENASIAVAVFMVTIKLLNLIRFNPHVIYLFSSFRQSVGYQLSYVFFFLIVFHAFVVTGMHLFGGIVLEYSSYLNAVMSQFEFLLGKAVPLQALRSDKPFIGPTFAFLFCLSTTIFLMNMLVSVLNESYGDAKTNAEESAEELEMARFIGECVKEMFHEGSNRTEFRLFCDETTFVNMCLSEAEPFCLNSESIILSTEERMENVEKRLPVLTKRTENMEADLLKEENDFMNLLFSMADHFQYALYEGSELDP</sequence>
<keyword evidence="5 14" id="KW-0812">Transmembrane</keyword>
<keyword evidence="9 14" id="KW-0472">Membrane</keyword>
<feature type="domain" description="F5/8 type C" evidence="15">
    <location>
        <begin position="251"/>
        <end position="312"/>
    </location>
</feature>
<keyword evidence="7" id="KW-0677">Repeat</keyword>
<keyword evidence="21" id="KW-1185">Reference proteome</keyword>
<name>A0A2B4RVY4_STYPI</name>
<keyword evidence="11" id="KW-0325">Glycoprotein</keyword>
<evidence type="ECO:0000256" key="3">
    <source>
        <dbReference type="ARBA" id="ARBA00022475"/>
    </source>
</evidence>
<dbReference type="EMBL" id="LSMT01000315">
    <property type="protein sequence ID" value="PFX20488.1"/>
    <property type="molecule type" value="Genomic_DNA"/>
</dbReference>
<dbReference type="Pfam" id="PF01477">
    <property type="entry name" value="PLAT"/>
    <property type="match status" value="1"/>
</dbReference>
<dbReference type="PROSITE" id="PS00010">
    <property type="entry name" value="ASX_HYDROXYL"/>
    <property type="match status" value="2"/>
</dbReference>
<dbReference type="PROSITE" id="PS01286">
    <property type="entry name" value="FA58C_2"/>
    <property type="match status" value="1"/>
</dbReference>
<dbReference type="InterPro" id="IPR036392">
    <property type="entry name" value="PLAT/LH2_dom_sf"/>
</dbReference>
<dbReference type="GO" id="GO:0005886">
    <property type="term" value="C:plasma membrane"/>
    <property type="evidence" value="ECO:0007669"/>
    <property type="project" value="UniProtKB-SubCell"/>
</dbReference>
<dbReference type="Gene3D" id="2.10.25.10">
    <property type="entry name" value="Laminin"/>
    <property type="match status" value="2"/>
</dbReference>
<evidence type="ECO:0000256" key="2">
    <source>
        <dbReference type="ARBA" id="ARBA00007200"/>
    </source>
</evidence>
<dbReference type="InterPro" id="IPR014010">
    <property type="entry name" value="REJ_dom"/>
</dbReference>
<dbReference type="Pfam" id="PF12947">
    <property type="entry name" value="EGF_3"/>
    <property type="match status" value="2"/>
</dbReference>
<dbReference type="Pfam" id="PF20519">
    <property type="entry name" value="Polycystin_dom"/>
    <property type="match status" value="1"/>
</dbReference>
<dbReference type="PROSITE" id="PS50022">
    <property type="entry name" value="FA58C_3"/>
    <property type="match status" value="3"/>
</dbReference>
<keyword evidence="8 14" id="KW-1133">Transmembrane helix</keyword>
<dbReference type="FunFam" id="2.60.220.50:FF:000044">
    <property type="entry name" value="Predicted protein"/>
    <property type="match status" value="1"/>
</dbReference>
<dbReference type="PRINTS" id="PR01433">
    <property type="entry name" value="POLYCYSTIN2"/>
</dbReference>
<feature type="domain" description="REJ" evidence="19">
    <location>
        <begin position="411"/>
        <end position="834"/>
    </location>
</feature>
<evidence type="ECO:0000313" key="20">
    <source>
        <dbReference type="EMBL" id="PFX20488.1"/>
    </source>
</evidence>
<keyword evidence="6" id="KW-0732">Signal</keyword>
<dbReference type="Pfam" id="PF00754">
    <property type="entry name" value="F5_F8_type_C"/>
    <property type="match status" value="1"/>
</dbReference>
<dbReference type="PROSITE" id="PS01186">
    <property type="entry name" value="EGF_2"/>
    <property type="match status" value="1"/>
</dbReference>
<protein>
    <submittedName>
        <fullName evidence="20">Polycystin-1</fullName>
    </submittedName>
</protein>
<dbReference type="SUPFAM" id="SSF49723">
    <property type="entry name" value="Lipase/lipooxygenase domain (PLAT/LH2 domain)"/>
    <property type="match status" value="1"/>
</dbReference>
<dbReference type="SMART" id="SM00179">
    <property type="entry name" value="EGF_CA"/>
    <property type="match status" value="2"/>
</dbReference>
<dbReference type="SMART" id="SM00308">
    <property type="entry name" value="LH2"/>
    <property type="match status" value="1"/>
</dbReference>
<evidence type="ECO:0000313" key="21">
    <source>
        <dbReference type="Proteomes" id="UP000225706"/>
    </source>
</evidence>
<evidence type="ECO:0000256" key="14">
    <source>
        <dbReference type="SAM" id="Phobius"/>
    </source>
</evidence>
<keyword evidence="10" id="KW-1015">Disulfide bond</keyword>
<dbReference type="Gene3D" id="2.60.220.50">
    <property type="match status" value="1"/>
</dbReference>
<evidence type="ECO:0000256" key="11">
    <source>
        <dbReference type="ARBA" id="ARBA00023180"/>
    </source>
</evidence>
<dbReference type="STRING" id="50429.A0A2B4RVY4"/>
<evidence type="ECO:0000256" key="8">
    <source>
        <dbReference type="ARBA" id="ARBA00022989"/>
    </source>
</evidence>
<feature type="transmembrane region" description="Helical" evidence="14">
    <location>
        <begin position="2168"/>
        <end position="2193"/>
    </location>
</feature>
<comment type="subcellular location">
    <subcellularLocation>
        <location evidence="1">Cell membrane</location>
        <topology evidence="1">Multi-pass membrane protein</topology>
    </subcellularLocation>
</comment>
<dbReference type="InterPro" id="IPR001881">
    <property type="entry name" value="EGF-like_Ca-bd_dom"/>
</dbReference>
<dbReference type="PROSITE" id="PS01187">
    <property type="entry name" value="EGF_CA"/>
    <property type="match status" value="1"/>
</dbReference>
<evidence type="ECO:0000259" key="16">
    <source>
        <dbReference type="PROSITE" id="PS50026"/>
    </source>
</evidence>
<evidence type="ECO:0000256" key="9">
    <source>
        <dbReference type="ARBA" id="ARBA00023136"/>
    </source>
</evidence>
<dbReference type="Gene3D" id="2.60.60.20">
    <property type="entry name" value="PLAT/LH2 domain"/>
    <property type="match status" value="1"/>
</dbReference>
<dbReference type="InterPro" id="IPR008979">
    <property type="entry name" value="Galactose-bd-like_sf"/>
</dbReference>
<dbReference type="PROSITE" id="PS50221">
    <property type="entry name" value="GAIN_B"/>
    <property type="match status" value="1"/>
</dbReference>
<dbReference type="SMART" id="SM00181">
    <property type="entry name" value="EGF"/>
    <property type="match status" value="2"/>
</dbReference>
<dbReference type="SUPFAM" id="SSF57184">
    <property type="entry name" value="Growth factor receptor domain"/>
    <property type="match status" value="1"/>
</dbReference>
<evidence type="ECO:0000256" key="10">
    <source>
        <dbReference type="ARBA" id="ARBA00023157"/>
    </source>
</evidence>
<dbReference type="CDD" id="cd00054">
    <property type="entry name" value="EGF_CA"/>
    <property type="match status" value="2"/>
</dbReference>
<dbReference type="FunFam" id="2.60.120.260:FF:000016">
    <property type="entry name" value="Contactin-associated protein-like 4 isoform 1"/>
    <property type="match status" value="1"/>
</dbReference>
<dbReference type="Pfam" id="PF01825">
    <property type="entry name" value="GPS"/>
    <property type="match status" value="1"/>
</dbReference>
<evidence type="ECO:0000256" key="13">
    <source>
        <dbReference type="PROSITE-ProRule" id="PRU00076"/>
    </source>
</evidence>
<dbReference type="InterPro" id="IPR000421">
    <property type="entry name" value="FA58C"/>
</dbReference>
<feature type="domain" description="GAIN-B" evidence="18">
    <location>
        <begin position="1185"/>
        <end position="1338"/>
    </location>
</feature>
<dbReference type="PROSITE" id="PS50026">
    <property type="entry name" value="EGF_3"/>
    <property type="match status" value="2"/>
</dbReference>
<feature type="transmembrane region" description="Helical" evidence="14">
    <location>
        <begin position="2016"/>
        <end position="2038"/>
    </location>
</feature>
<dbReference type="Pfam" id="PF08016">
    <property type="entry name" value="PKD_channel"/>
    <property type="match status" value="1"/>
</dbReference>
<dbReference type="InterPro" id="IPR018097">
    <property type="entry name" value="EGF_Ca-bd_CS"/>
</dbReference>
<keyword evidence="4 13" id="KW-0245">EGF-like domain</keyword>
<dbReference type="InterPro" id="IPR024731">
    <property type="entry name" value="NELL2-like_EGF"/>
</dbReference>
<comment type="caution">
    <text evidence="20">The sequence shown here is derived from an EMBL/GenBank/DDBJ whole genome shotgun (WGS) entry which is preliminary data.</text>
</comment>
<dbReference type="InterPro" id="IPR046338">
    <property type="entry name" value="GAIN_dom_sf"/>
</dbReference>
<dbReference type="InterPro" id="IPR046791">
    <property type="entry name" value="Polycystin_dom"/>
</dbReference>
<dbReference type="PROSITE" id="PS01285">
    <property type="entry name" value="FA58C_1"/>
    <property type="match status" value="1"/>
</dbReference>
<dbReference type="Pfam" id="PF02010">
    <property type="entry name" value="REJ"/>
    <property type="match status" value="1"/>
</dbReference>
<gene>
    <name evidence="20" type="primary">PKD1</name>
    <name evidence="20" type="ORF">AWC38_SpisGene15081</name>
</gene>
<feature type="transmembrane region" description="Helical" evidence="14">
    <location>
        <begin position="2072"/>
        <end position="2089"/>
    </location>
</feature>
<dbReference type="PANTHER" id="PTHR10877:SF150">
    <property type="entry name" value="REJ DOMAIN-CONTAINING PROTEIN"/>
    <property type="match status" value="1"/>
</dbReference>
<feature type="transmembrane region" description="Helical" evidence="14">
    <location>
        <begin position="1626"/>
        <end position="1653"/>
    </location>
</feature>
<organism evidence="20 21">
    <name type="scientific">Stylophora pistillata</name>
    <name type="common">Smooth cauliflower coral</name>
    <dbReference type="NCBI Taxonomy" id="50429"/>
    <lineage>
        <taxon>Eukaryota</taxon>
        <taxon>Metazoa</taxon>
        <taxon>Cnidaria</taxon>
        <taxon>Anthozoa</taxon>
        <taxon>Hexacorallia</taxon>
        <taxon>Scleractinia</taxon>
        <taxon>Astrocoeniina</taxon>
        <taxon>Pocilloporidae</taxon>
        <taxon>Stylophora</taxon>
    </lineage>
</organism>